<evidence type="ECO:0000313" key="3">
    <source>
        <dbReference type="EMBL" id="KAK7508767.1"/>
    </source>
</evidence>
<dbReference type="InterPro" id="IPR016197">
    <property type="entry name" value="Chromo-like_dom_sf"/>
</dbReference>
<gene>
    <name evidence="3" type="ORF">IWZ03DRAFT_427603</name>
</gene>
<evidence type="ECO:0000313" key="4">
    <source>
        <dbReference type="Proteomes" id="UP001363622"/>
    </source>
</evidence>
<proteinExistence type="predicted"/>
<dbReference type="SUPFAM" id="SSF54160">
    <property type="entry name" value="Chromo domain-like"/>
    <property type="match status" value="1"/>
</dbReference>
<keyword evidence="4" id="KW-1185">Reference proteome</keyword>
<feature type="region of interest" description="Disordered" evidence="2">
    <location>
        <begin position="163"/>
        <end position="188"/>
    </location>
</feature>
<evidence type="ECO:0008006" key="5">
    <source>
        <dbReference type="Google" id="ProtNLM"/>
    </source>
</evidence>
<evidence type="ECO:0000256" key="1">
    <source>
        <dbReference type="ARBA" id="ARBA00011353"/>
    </source>
</evidence>
<accession>A0ABR1K9K9</accession>
<dbReference type="EMBL" id="JBBPHU010000026">
    <property type="protein sequence ID" value="KAK7508767.1"/>
    <property type="molecule type" value="Genomic_DNA"/>
</dbReference>
<protein>
    <recommendedName>
        <fullName evidence="5">Chromo domain-containing protein</fullName>
    </recommendedName>
</protein>
<organism evidence="3 4">
    <name type="scientific">Phyllosticta citriasiana</name>
    <dbReference type="NCBI Taxonomy" id="595635"/>
    <lineage>
        <taxon>Eukaryota</taxon>
        <taxon>Fungi</taxon>
        <taxon>Dikarya</taxon>
        <taxon>Ascomycota</taxon>
        <taxon>Pezizomycotina</taxon>
        <taxon>Dothideomycetes</taxon>
        <taxon>Dothideomycetes incertae sedis</taxon>
        <taxon>Botryosphaeriales</taxon>
        <taxon>Phyllostictaceae</taxon>
        <taxon>Phyllosticta</taxon>
    </lineage>
</organism>
<reference evidence="3 4" key="1">
    <citation type="submission" date="2024-04" db="EMBL/GenBank/DDBJ databases">
        <title>Phyllosticta paracitricarpa is synonymous to the EU quarantine fungus P. citricarpa based on phylogenomic analyses.</title>
        <authorList>
            <consortium name="Lawrence Berkeley National Laboratory"/>
            <person name="Van Ingen-Buijs V.A."/>
            <person name="Van Westerhoven A.C."/>
            <person name="Haridas S."/>
            <person name="Skiadas P."/>
            <person name="Martin F."/>
            <person name="Groenewald J.Z."/>
            <person name="Crous P.W."/>
            <person name="Seidl M.F."/>
        </authorList>
    </citation>
    <scope>NUCLEOTIDE SEQUENCE [LARGE SCALE GENOMIC DNA]</scope>
    <source>
        <strain evidence="3 4">CBS 123371</strain>
    </source>
</reference>
<name>A0ABR1K9K9_9PEZI</name>
<evidence type="ECO:0000256" key="2">
    <source>
        <dbReference type="SAM" id="MobiDB-lite"/>
    </source>
</evidence>
<comment type="caution">
    <text evidence="3">The sequence shown here is derived from an EMBL/GenBank/DDBJ whole genome shotgun (WGS) entry which is preliminary data.</text>
</comment>
<comment type="subunit">
    <text evidence="1">Component of the NuA4 histone acetyltransferase complex.</text>
</comment>
<dbReference type="Proteomes" id="UP001363622">
    <property type="component" value="Unassembled WGS sequence"/>
</dbReference>
<feature type="region of interest" description="Disordered" evidence="2">
    <location>
        <begin position="115"/>
        <end position="145"/>
    </location>
</feature>
<dbReference type="Gene3D" id="2.40.50.40">
    <property type="match status" value="1"/>
</dbReference>
<sequence>MPRTRKRKRAWPVVQILDEHDGQYLLQWEGDWLPTWEPENNVSHALIAEWNTRDRQQDRKATAGGFFLARAILDERGQQYLIDWCPDGLKGETYKPSWVLKKDVTAELVAEWKQTRSTTQHRTEASKQRITHGSSSATAPPPTASLGQLEEAVQGLQQLHHGRVPSAPAMDSVPGEANRPKDAAQAAATNMNRKRDILAELSFLERDGGTPRLTTKSVYGIRRKLFK</sequence>